<gene>
    <name evidence="5" type="ORF">AAFC00_000606</name>
</gene>
<feature type="region of interest" description="Disordered" evidence="2">
    <location>
        <begin position="133"/>
        <end position="172"/>
    </location>
</feature>
<organism evidence="5 6">
    <name type="scientific">Neodothiora populina</name>
    <dbReference type="NCBI Taxonomy" id="2781224"/>
    <lineage>
        <taxon>Eukaryota</taxon>
        <taxon>Fungi</taxon>
        <taxon>Dikarya</taxon>
        <taxon>Ascomycota</taxon>
        <taxon>Pezizomycotina</taxon>
        <taxon>Dothideomycetes</taxon>
        <taxon>Dothideomycetidae</taxon>
        <taxon>Dothideales</taxon>
        <taxon>Dothioraceae</taxon>
        <taxon>Neodothiora</taxon>
    </lineage>
</organism>
<sequence>MDQAKRGADALNNGQYAKAIEEYTAAIKVSPTSPDYHIKRSMAYQRSSPADYTNALADAEDAVRFAQQRAKRELTVQAQLRRAIALFGLERWADAKFVLDIVKRMDPKEKTLAIWENKISSKLDSIGEDDAQREVTVKETPGKAASTSTNSTTAPSQPSPASKDAPANVTAASVQTPANKIRHDWYQSSDNVTFTLLVKGAPKDEAIVDIQEDSLNMSFPLVTDSIYEFSLDPLYAPVDVSASRYTVMPSKIEVILKKKQPGQKWHSLEQSDSTASGNAVTSLSTDKQGSTAQTNSTTTSAGAQSTSTAAKGPAYPTSSRSGPKNWDKLAQELTTKEKSDDAKGDGLNDDDLDDGEGGDEVNKFFQKLYAGADPDTRRAMMKSFSESNGTALSTNWEDVKKKKMETTPPDGMEARKW</sequence>
<feature type="domain" description="CS" evidence="4">
    <location>
        <begin position="178"/>
        <end position="269"/>
    </location>
</feature>
<dbReference type="Pfam" id="PF05002">
    <property type="entry name" value="SGS"/>
    <property type="match status" value="1"/>
</dbReference>
<dbReference type="GeneID" id="95974309"/>
<evidence type="ECO:0000256" key="1">
    <source>
        <dbReference type="ARBA" id="ARBA00008509"/>
    </source>
</evidence>
<dbReference type="SUPFAM" id="SSF48452">
    <property type="entry name" value="TPR-like"/>
    <property type="match status" value="1"/>
</dbReference>
<dbReference type="SUPFAM" id="SSF49764">
    <property type="entry name" value="HSP20-like chaperones"/>
    <property type="match status" value="1"/>
</dbReference>
<keyword evidence="6" id="KW-1185">Reference proteome</keyword>
<feature type="compositionally biased region" description="Polar residues" evidence="2">
    <location>
        <begin position="384"/>
        <end position="396"/>
    </location>
</feature>
<dbReference type="Gene3D" id="2.60.40.790">
    <property type="match status" value="1"/>
</dbReference>
<evidence type="ECO:0000313" key="5">
    <source>
        <dbReference type="EMBL" id="KAL1304182.1"/>
    </source>
</evidence>
<protein>
    <recommendedName>
        <fullName evidence="7">SGS-domain-containing protein</fullName>
    </recommendedName>
</protein>
<evidence type="ECO:0000313" key="6">
    <source>
        <dbReference type="Proteomes" id="UP001562354"/>
    </source>
</evidence>
<feature type="compositionally biased region" description="Low complexity" evidence="2">
    <location>
        <begin position="144"/>
        <end position="162"/>
    </location>
</feature>
<dbReference type="RefSeq" id="XP_069200457.1">
    <property type="nucleotide sequence ID" value="XM_069346026.1"/>
</dbReference>
<feature type="region of interest" description="Disordered" evidence="2">
    <location>
        <begin position="259"/>
        <end position="417"/>
    </location>
</feature>
<dbReference type="InterPro" id="IPR008978">
    <property type="entry name" value="HSP20-like_chaperone"/>
</dbReference>
<dbReference type="EMBL" id="JBFMKM010000009">
    <property type="protein sequence ID" value="KAL1304182.1"/>
    <property type="molecule type" value="Genomic_DNA"/>
</dbReference>
<feature type="compositionally biased region" description="Basic and acidic residues" evidence="2">
    <location>
        <begin position="325"/>
        <end position="346"/>
    </location>
</feature>
<dbReference type="InterPro" id="IPR007052">
    <property type="entry name" value="CS_dom"/>
</dbReference>
<dbReference type="CDD" id="cd06466">
    <property type="entry name" value="p23_CS_SGT1_like"/>
    <property type="match status" value="1"/>
</dbReference>
<feature type="compositionally biased region" description="Polar residues" evidence="2">
    <location>
        <begin position="268"/>
        <end position="287"/>
    </location>
</feature>
<evidence type="ECO:0008006" key="7">
    <source>
        <dbReference type="Google" id="ProtNLM"/>
    </source>
</evidence>
<dbReference type="Pfam" id="PF04969">
    <property type="entry name" value="CS"/>
    <property type="match status" value="1"/>
</dbReference>
<dbReference type="PANTHER" id="PTHR45862">
    <property type="entry name" value="PROTEIN SGT1 HOMOLOG"/>
    <property type="match status" value="1"/>
</dbReference>
<evidence type="ECO:0000259" key="4">
    <source>
        <dbReference type="PROSITE" id="PS51203"/>
    </source>
</evidence>
<proteinExistence type="inferred from homology"/>
<dbReference type="InterPro" id="IPR044563">
    <property type="entry name" value="Sgt1-like"/>
</dbReference>
<accession>A0ABR3PDF2</accession>
<dbReference type="PROSITE" id="PS51048">
    <property type="entry name" value="SGS"/>
    <property type="match status" value="1"/>
</dbReference>
<dbReference type="InterPro" id="IPR011990">
    <property type="entry name" value="TPR-like_helical_dom_sf"/>
</dbReference>
<dbReference type="InterPro" id="IPR007699">
    <property type="entry name" value="SGS_dom"/>
</dbReference>
<comment type="caution">
    <text evidence="5">The sequence shown here is derived from an EMBL/GenBank/DDBJ whole genome shotgun (WGS) entry which is preliminary data.</text>
</comment>
<feature type="domain" description="SGS" evidence="3">
    <location>
        <begin position="314"/>
        <end position="417"/>
    </location>
</feature>
<name>A0ABR3PDF2_9PEZI</name>
<feature type="compositionally biased region" description="Low complexity" evidence="2">
    <location>
        <begin position="288"/>
        <end position="310"/>
    </location>
</feature>
<dbReference type="PROSITE" id="PS51203">
    <property type="entry name" value="CS"/>
    <property type="match status" value="1"/>
</dbReference>
<evidence type="ECO:0000259" key="3">
    <source>
        <dbReference type="PROSITE" id="PS51048"/>
    </source>
</evidence>
<dbReference type="Proteomes" id="UP001562354">
    <property type="component" value="Unassembled WGS sequence"/>
</dbReference>
<reference evidence="5 6" key="1">
    <citation type="submission" date="2024-07" db="EMBL/GenBank/DDBJ databases">
        <title>Draft sequence of the Neodothiora populina.</title>
        <authorList>
            <person name="Drown D.D."/>
            <person name="Schuette U.S."/>
            <person name="Buechlein A.B."/>
            <person name="Rusch D.R."/>
            <person name="Winton L.W."/>
            <person name="Adams G.A."/>
        </authorList>
    </citation>
    <scope>NUCLEOTIDE SEQUENCE [LARGE SCALE GENOMIC DNA]</scope>
    <source>
        <strain evidence="5 6">CPC 39397</strain>
    </source>
</reference>
<dbReference type="Gene3D" id="1.25.40.10">
    <property type="entry name" value="Tetratricopeptide repeat domain"/>
    <property type="match status" value="1"/>
</dbReference>
<feature type="compositionally biased region" description="Acidic residues" evidence="2">
    <location>
        <begin position="347"/>
        <end position="359"/>
    </location>
</feature>
<evidence type="ECO:0000256" key="2">
    <source>
        <dbReference type="SAM" id="MobiDB-lite"/>
    </source>
</evidence>
<comment type="similarity">
    <text evidence="1">Belongs to the SGT1 family.</text>
</comment>